<dbReference type="Gene3D" id="3.30.1360.120">
    <property type="entry name" value="Probable tRNA modification gtpase trme, domain 1"/>
    <property type="match status" value="1"/>
</dbReference>
<dbReference type="InterPro" id="IPR006222">
    <property type="entry name" value="GCVT_N"/>
</dbReference>
<dbReference type="InterPro" id="IPR013977">
    <property type="entry name" value="GcvT_C"/>
</dbReference>
<organism evidence="10 11">
    <name type="scientific">Thermosipho affectus</name>
    <dbReference type="NCBI Taxonomy" id="660294"/>
    <lineage>
        <taxon>Bacteria</taxon>
        <taxon>Thermotogati</taxon>
        <taxon>Thermotogota</taxon>
        <taxon>Thermotogae</taxon>
        <taxon>Thermotogales</taxon>
        <taxon>Fervidobacteriaceae</taxon>
        <taxon>Thermosipho</taxon>
    </lineage>
</organism>
<evidence type="ECO:0000256" key="5">
    <source>
        <dbReference type="ARBA" id="ARBA00031395"/>
    </source>
</evidence>
<evidence type="ECO:0000256" key="1">
    <source>
        <dbReference type="ARBA" id="ARBA00008609"/>
    </source>
</evidence>
<dbReference type="InterPro" id="IPR022903">
    <property type="entry name" value="GcvT_bac"/>
</dbReference>
<evidence type="ECO:0000259" key="9">
    <source>
        <dbReference type="Pfam" id="PF08669"/>
    </source>
</evidence>
<evidence type="ECO:0000313" key="10">
    <source>
        <dbReference type="EMBL" id="ONN27977.1"/>
    </source>
</evidence>
<comment type="caution">
    <text evidence="10">The sequence shown here is derived from an EMBL/GenBank/DDBJ whole genome shotgun (WGS) entry which is preliminary data.</text>
</comment>
<feature type="domain" description="Aminomethyltransferase C-terminal" evidence="9">
    <location>
        <begin position="350"/>
        <end position="426"/>
    </location>
</feature>
<accession>A0ABX3IJI1</accession>
<dbReference type="Gene3D" id="2.40.30.110">
    <property type="entry name" value="Aminomethyltransferase beta-barrel domains"/>
    <property type="match status" value="1"/>
</dbReference>
<gene>
    <name evidence="7" type="primary">gcvT</name>
    <name evidence="10" type="ORF">XJ44_00965</name>
</gene>
<dbReference type="InterPro" id="IPR006223">
    <property type="entry name" value="GcvT"/>
</dbReference>
<dbReference type="PANTHER" id="PTHR43757:SF2">
    <property type="entry name" value="AMINOMETHYLTRANSFERASE, MITOCHONDRIAL"/>
    <property type="match status" value="1"/>
</dbReference>
<dbReference type="PANTHER" id="PTHR43757">
    <property type="entry name" value="AMINOMETHYLTRANSFERASE"/>
    <property type="match status" value="1"/>
</dbReference>
<dbReference type="Pfam" id="PF08669">
    <property type="entry name" value="GCV_T_C"/>
    <property type="match status" value="1"/>
</dbReference>
<proteinExistence type="inferred from homology"/>
<dbReference type="InterPro" id="IPR029043">
    <property type="entry name" value="GcvT/YgfZ_C"/>
</dbReference>
<keyword evidence="11" id="KW-1185">Reference proteome</keyword>
<dbReference type="Gene3D" id="3.30.70.1400">
    <property type="entry name" value="Aminomethyltransferase beta-barrel domains"/>
    <property type="match status" value="1"/>
</dbReference>
<comment type="similarity">
    <text evidence="1 7">Belongs to the GcvT family.</text>
</comment>
<evidence type="ECO:0000259" key="8">
    <source>
        <dbReference type="Pfam" id="PF01571"/>
    </source>
</evidence>
<comment type="catalytic activity">
    <reaction evidence="6 7">
        <text>N(6)-[(R)-S(8)-aminomethyldihydrolipoyl]-L-lysyl-[protein] + (6S)-5,6,7,8-tetrahydrofolate = N(6)-[(R)-dihydrolipoyl]-L-lysyl-[protein] + (6R)-5,10-methylene-5,6,7,8-tetrahydrofolate + NH4(+)</text>
        <dbReference type="Rhea" id="RHEA:16945"/>
        <dbReference type="Rhea" id="RHEA-COMP:10475"/>
        <dbReference type="Rhea" id="RHEA-COMP:10492"/>
        <dbReference type="ChEBI" id="CHEBI:15636"/>
        <dbReference type="ChEBI" id="CHEBI:28938"/>
        <dbReference type="ChEBI" id="CHEBI:57453"/>
        <dbReference type="ChEBI" id="CHEBI:83100"/>
        <dbReference type="ChEBI" id="CHEBI:83143"/>
        <dbReference type="EC" id="2.1.2.10"/>
    </reaction>
</comment>
<evidence type="ECO:0000256" key="6">
    <source>
        <dbReference type="ARBA" id="ARBA00047665"/>
    </source>
</evidence>
<dbReference type="NCBIfam" id="TIGR00528">
    <property type="entry name" value="gcvT"/>
    <property type="match status" value="1"/>
</dbReference>
<dbReference type="PIRSF" id="PIRSF006487">
    <property type="entry name" value="GcvT"/>
    <property type="match status" value="1"/>
</dbReference>
<keyword evidence="3 7" id="KW-0032">Aminotransferase</keyword>
<evidence type="ECO:0000256" key="7">
    <source>
        <dbReference type="HAMAP-Rule" id="MF_00259"/>
    </source>
</evidence>
<sequence>MWKKIIEIDSEINAKLVEGWLKSNGIPCIIKAEAEPFPKALFGSSAFFAIFVPESELKKAKGIINLNIKGEKSMKRTPLHNEHLKLGAKMVEFANFQMPIQYSGIKDEVLAVRNNVGMFDVSHMGEVIVEGPQSTDFVNFLITNDFENLKPGEIVYTAMCNEKGGFVDDLLAYKISENKAMLVINAANIEKDFNWMKKIAEKFDVTLENKSDDYALIAVQGPKAQETLQEIVDLNLDDIGYYTFSFGNILGTDAIISRTGYTGEDGFEIYTTNKDGIVKIWQKLLDMKVTPAGLGARDCLRLEASLLLYGNDMDETITPLEAGIKWAVKFNKDFMGKEVLQKQLEEGLSRRLKGFKLIDKGVARHGYKIFKEGKEIGYVTSGTFSPTLNQAIGMALIEKGHKSGEVIEIEIRNKLVKAEIVKMPFYRGSVKNKKKG</sequence>
<dbReference type="SUPFAM" id="SSF103025">
    <property type="entry name" value="Folate-binding domain"/>
    <property type="match status" value="1"/>
</dbReference>
<dbReference type="InterPro" id="IPR027266">
    <property type="entry name" value="TrmE/GcvT-like"/>
</dbReference>
<evidence type="ECO:0000256" key="4">
    <source>
        <dbReference type="ARBA" id="ARBA00022679"/>
    </source>
</evidence>
<evidence type="ECO:0000313" key="11">
    <source>
        <dbReference type="Proteomes" id="UP000242616"/>
    </source>
</evidence>
<evidence type="ECO:0000256" key="2">
    <source>
        <dbReference type="ARBA" id="ARBA00012616"/>
    </source>
</evidence>
<protein>
    <recommendedName>
        <fullName evidence="2 7">Aminomethyltransferase</fullName>
        <ecNumber evidence="2 7">2.1.2.10</ecNumber>
    </recommendedName>
    <alternativeName>
        <fullName evidence="5 7">Glycine cleavage system T protein</fullName>
    </alternativeName>
</protein>
<name>A0ABX3IJI1_9BACT</name>
<dbReference type="SUPFAM" id="SSF101790">
    <property type="entry name" value="Aminomethyltransferase beta-barrel domain"/>
    <property type="match status" value="1"/>
</dbReference>
<dbReference type="Gene3D" id="4.10.1250.10">
    <property type="entry name" value="Aminomethyltransferase fragment"/>
    <property type="match status" value="1"/>
</dbReference>
<keyword evidence="4 7" id="KW-0808">Transferase</keyword>
<comment type="function">
    <text evidence="7">The glycine cleavage system catalyzes the degradation of glycine.</text>
</comment>
<comment type="subunit">
    <text evidence="7">The glycine cleavage system is composed of four proteins: P, T, L and H.</text>
</comment>
<dbReference type="InterPro" id="IPR028896">
    <property type="entry name" value="GcvT/YgfZ/DmdA"/>
</dbReference>
<evidence type="ECO:0000256" key="3">
    <source>
        <dbReference type="ARBA" id="ARBA00022576"/>
    </source>
</evidence>
<dbReference type="EC" id="2.1.2.10" evidence="2 7"/>
<dbReference type="Proteomes" id="UP000242616">
    <property type="component" value="Unassembled WGS sequence"/>
</dbReference>
<feature type="domain" description="GCVT N-terminal" evidence="8">
    <location>
        <begin position="79"/>
        <end position="332"/>
    </location>
</feature>
<dbReference type="Pfam" id="PF01571">
    <property type="entry name" value="GCV_T"/>
    <property type="match status" value="1"/>
</dbReference>
<reference evidence="10 11" key="1">
    <citation type="submission" date="2015-06" db="EMBL/GenBank/DDBJ databases">
        <title>Genome sequencing of Thermotogales isolates from hydrothermal vents.</title>
        <authorList>
            <person name="Haverkamp T.H."/>
            <person name="Kublanov I.V."/>
            <person name="Nesbo C.L."/>
        </authorList>
    </citation>
    <scope>NUCLEOTIDE SEQUENCE [LARGE SCALE GENOMIC DNA]</scope>
    <source>
        <strain evidence="11">ik275mar</strain>
    </source>
</reference>
<dbReference type="HAMAP" id="MF_00259">
    <property type="entry name" value="GcvT"/>
    <property type="match status" value="1"/>
</dbReference>
<dbReference type="NCBIfam" id="NF001567">
    <property type="entry name" value="PRK00389.1"/>
    <property type="match status" value="1"/>
</dbReference>
<dbReference type="EMBL" id="LBFC01000003">
    <property type="protein sequence ID" value="ONN27977.1"/>
    <property type="molecule type" value="Genomic_DNA"/>
</dbReference>